<dbReference type="AlphaFoldDB" id="A0A379YEC2"/>
<dbReference type="InterPro" id="IPR051934">
    <property type="entry name" value="Phage_Tail_Fiber_Structural"/>
</dbReference>
<proteinExistence type="predicted"/>
<evidence type="ECO:0000313" key="2">
    <source>
        <dbReference type="EMBL" id="SUI43880.1"/>
    </source>
</evidence>
<dbReference type="Pfam" id="PF12571">
    <property type="entry name" value="Phage_tail_fib"/>
    <property type="match status" value="1"/>
</dbReference>
<evidence type="ECO:0000313" key="3">
    <source>
        <dbReference type="Proteomes" id="UP000255529"/>
    </source>
</evidence>
<sequence>MSDYYVLLSDAGAKLEAAAHAAGESVELSEFGVCDGGVDFTPDPALTAFANEVYRGPISALDVSADDPSEIVAQCIIPADSGGYTLRGVAIYTSDGTLYAVGNYAAQDKPAPDSGFAVSLEILVMLALSATTDVMLVVTDTAYLTEKQADTLYLRQDKNLGEIAEMGDTAQQAARDNLGLGSAATASTGDFIPLTGGNATGALTATWLAVRNATTGKTLSLDVQDSAVNDVSMSAFSDGTHQKLDYADTQGWLVSLWRNIADGSVSQQVNGTMNADVINEAGQRVYSANNPQPIDLTPYLRSSELTTPGVVHSVMYMANISWTDDHGVGTDVPGGNLRPAGIMVPVWQAMSNTGTYINDGWIPSGTWRCLGVSRHRDDVNMFSTLYIRIA</sequence>
<gene>
    <name evidence="2" type="ORF">NCTC11544_00286</name>
</gene>
<dbReference type="RefSeq" id="WP_115182746.1">
    <property type="nucleotide sequence ID" value="NZ_CAMKUF010000001.1"/>
</dbReference>
<evidence type="ECO:0000259" key="1">
    <source>
        <dbReference type="Pfam" id="PF12571"/>
    </source>
</evidence>
<protein>
    <recommendedName>
        <fullName evidence="1">Phage tail fibre protein N-terminal domain-containing protein</fullName>
    </recommendedName>
</protein>
<dbReference type="PANTHER" id="PTHR35191:SF1">
    <property type="entry name" value="PROPHAGE SIDE TAIL FIBER PROTEIN HOMOLOG STFQ-RELATED"/>
    <property type="match status" value="1"/>
</dbReference>
<name>A0A379YEC2_9GAMM</name>
<reference evidence="2 3" key="1">
    <citation type="submission" date="2018-06" db="EMBL/GenBank/DDBJ databases">
        <authorList>
            <consortium name="Pathogen Informatics"/>
            <person name="Doyle S."/>
        </authorList>
    </citation>
    <scope>NUCLEOTIDE SEQUENCE [LARGE SCALE GENOMIC DNA]</scope>
    <source>
        <strain evidence="2 3">NCTC11544</strain>
    </source>
</reference>
<dbReference type="InterPro" id="IPR022225">
    <property type="entry name" value="Phage_tail_fibre_N"/>
</dbReference>
<dbReference type="Proteomes" id="UP000255529">
    <property type="component" value="Unassembled WGS sequence"/>
</dbReference>
<dbReference type="PANTHER" id="PTHR35191">
    <property type="entry name" value="PROPHAGE SIDE TAIL FIBER PROTEIN HOMOLOG STFQ-RELATED"/>
    <property type="match status" value="1"/>
</dbReference>
<dbReference type="EMBL" id="UGYN01000002">
    <property type="protein sequence ID" value="SUI43880.1"/>
    <property type="molecule type" value="Genomic_DNA"/>
</dbReference>
<feature type="domain" description="Phage tail fibre protein N-terminal" evidence="1">
    <location>
        <begin position="1"/>
        <end position="146"/>
    </location>
</feature>
<accession>A0A379YEC2</accession>
<organism evidence="2 3">
    <name type="scientific">Serratia quinivorans</name>
    <dbReference type="NCBI Taxonomy" id="137545"/>
    <lineage>
        <taxon>Bacteria</taxon>
        <taxon>Pseudomonadati</taxon>
        <taxon>Pseudomonadota</taxon>
        <taxon>Gammaproteobacteria</taxon>
        <taxon>Enterobacterales</taxon>
        <taxon>Yersiniaceae</taxon>
        <taxon>Serratia</taxon>
    </lineage>
</organism>